<evidence type="ECO:0000313" key="10">
    <source>
        <dbReference type="Proteomes" id="UP001059934"/>
    </source>
</evidence>
<feature type="transmembrane region" description="Helical" evidence="8">
    <location>
        <begin position="230"/>
        <end position="249"/>
    </location>
</feature>
<dbReference type="Pfam" id="PF01925">
    <property type="entry name" value="TauE"/>
    <property type="match status" value="1"/>
</dbReference>
<comment type="similarity">
    <text evidence="2 8">Belongs to the 4-toluene sulfonate uptake permease (TSUP) (TC 2.A.102) family.</text>
</comment>
<keyword evidence="7 8" id="KW-0472">Membrane</keyword>
<keyword evidence="5 8" id="KW-0812">Transmembrane</keyword>
<dbReference type="InterPro" id="IPR002781">
    <property type="entry name" value="TM_pro_TauE-like"/>
</dbReference>
<evidence type="ECO:0000256" key="2">
    <source>
        <dbReference type="ARBA" id="ARBA00009142"/>
    </source>
</evidence>
<dbReference type="EMBL" id="CP103416">
    <property type="protein sequence ID" value="UVW35801.1"/>
    <property type="molecule type" value="Genomic_DNA"/>
</dbReference>
<evidence type="ECO:0000256" key="7">
    <source>
        <dbReference type="ARBA" id="ARBA00023136"/>
    </source>
</evidence>
<dbReference type="PANTHER" id="PTHR30269">
    <property type="entry name" value="TRANSMEMBRANE PROTEIN YFCA"/>
    <property type="match status" value="1"/>
</dbReference>
<evidence type="ECO:0000256" key="4">
    <source>
        <dbReference type="ARBA" id="ARBA00022475"/>
    </source>
</evidence>
<feature type="transmembrane region" description="Helical" evidence="8">
    <location>
        <begin position="151"/>
        <end position="169"/>
    </location>
</feature>
<proteinExistence type="inferred from homology"/>
<gene>
    <name evidence="9" type="ORF">NYF23_04100</name>
</gene>
<comment type="subcellular location">
    <subcellularLocation>
        <location evidence="1 8">Cell membrane</location>
        <topology evidence="1 8">Multi-pass membrane protein</topology>
    </subcellularLocation>
</comment>
<dbReference type="InterPro" id="IPR052017">
    <property type="entry name" value="TSUP"/>
</dbReference>
<feature type="transmembrane region" description="Helical" evidence="8">
    <location>
        <begin position="12"/>
        <end position="37"/>
    </location>
</feature>
<feature type="transmembrane region" description="Helical" evidence="8">
    <location>
        <begin position="101"/>
        <end position="119"/>
    </location>
</feature>
<feature type="transmembrane region" description="Helical" evidence="8">
    <location>
        <begin position="76"/>
        <end position="94"/>
    </location>
</feature>
<evidence type="ECO:0000256" key="1">
    <source>
        <dbReference type="ARBA" id="ARBA00004651"/>
    </source>
</evidence>
<sequence length="250" mass="26280">MDLSTATQASLVGVAFFAGLISSIAGSGGILTLPALLWAGLPPLNALATNKVQSSIGTLSSAWNFFRQGHIDIKPLRPVLLMGFIGSVIGTLAVQQLDSEILLKLIPFLLIAIAAYFLLMPKVSAANPQPKISQAWFACTAGLGMGFYGGFFGPAMGSIFPFLLVWLVARNLVTATAETKLMILVVNGTSALLFIAGGHVVWGLAIAMSIAQMIGARLGSNLVMKRGSSFVQPIITIVTLLMAVKLLFFA</sequence>
<evidence type="ECO:0000256" key="5">
    <source>
        <dbReference type="ARBA" id="ARBA00022692"/>
    </source>
</evidence>
<keyword evidence="3" id="KW-0813">Transport</keyword>
<protein>
    <recommendedName>
        <fullName evidence="8">Probable membrane transporter protein</fullName>
    </recommendedName>
</protein>
<dbReference type="PANTHER" id="PTHR30269:SF0">
    <property type="entry name" value="MEMBRANE TRANSPORTER PROTEIN YFCA-RELATED"/>
    <property type="match status" value="1"/>
</dbReference>
<organism evidence="9 10">
    <name type="scientific">SAR92 clade bacterium H455</name>
    <dbReference type="NCBI Taxonomy" id="2974818"/>
    <lineage>
        <taxon>Bacteria</taxon>
        <taxon>Pseudomonadati</taxon>
        <taxon>Pseudomonadota</taxon>
        <taxon>Gammaproteobacteria</taxon>
        <taxon>Cellvibrionales</taxon>
        <taxon>Porticoccaceae</taxon>
        <taxon>SAR92 clade</taxon>
    </lineage>
</organism>
<accession>A0ABY5TTC2</accession>
<feature type="transmembrane region" description="Helical" evidence="8">
    <location>
        <begin position="181"/>
        <end position="210"/>
    </location>
</feature>
<keyword evidence="6 8" id="KW-1133">Transmembrane helix</keyword>
<keyword evidence="4 8" id="KW-1003">Cell membrane</keyword>
<dbReference type="Proteomes" id="UP001059934">
    <property type="component" value="Chromosome"/>
</dbReference>
<evidence type="ECO:0000256" key="6">
    <source>
        <dbReference type="ARBA" id="ARBA00022989"/>
    </source>
</evidence>
<evidence type="ECO:0000256" key="8">
    <source>
        <dbReference type="RuleBase" id="RU363041"/>
    </source>
</evidence>
<reference evidence="9" key="1">
    <citation type="submission" date="2022-08" db="EMBL/GenBank/DDBJ databases">
        <title>Catabolic pathway analysis in culturable SAR92 clade bacteria reveals their overlooked roles in DMSP degradation in coastal seas.</title>
        <authorList>
            <person name="He X."/>
            <person name="Zhang X."/>
            <person name="Zhang Y."/>
        </authorList>
    </citation>
    <scope>NUCLEOTIDE SEQUENCE</scope>
    <source>
        <strain evidence="9">H455</strain>
    </source>
</reference>
<name>A0ABY5TTC2_9GAMM</name>
<evidence type="ECO:0000313" key="9">
    <source>
        <dbReference type="EMBL" id="UVW35801.1"/>
    </source>
</evidence>
<keyword evidence="10" id="KW-1185">Reference proteome</keyword>
<evidence type="ECO:0000256" key="3">
    <source>
        <dbReference type="ARBA" id="ARBA00022448"/>
    </source>
</evidence>